<evidence type="ECO:0000259" key="1">
    <source>
        <dbReference type="Pfam" id="PF00078"/>
    </source>
</evidence>
<dbReference type="InterPro" id="IPR043502">
    <property type="entry name" value="DNA/RNA_pol_sf"/>
</dbReference>
<evidence type="ECO:0000313" key="3">
    <source>
        <dbReference type="Proteomes" id="UP000198211"/>
    </source>
</evidence>
<feature type="domain" description="Reverse transcriptase" evidence="1">
    <location>
        <begin position="20"/>
        <end position="84"/>
    </location>
</feature>
<dbReference type="AlphaFoldDB" id="A0A225WNW2"/>
<gene>
    <name evidence="2" type="ORF">PHMEG_0007344</name>
</gene>
<dbReference type="InterPro" id="IPR043128">
    <property type="entry name" value="Rev_trsase/Diguanyl_cyclase"/>
</dbReference>
<evidence type="ECO:0000313" key="2">
    <source>
        <dbReference type="EMBL" id="OWZ18550.1"/>
    </source>
</evidence>
<accession>A0A225WNW2</accession>
<dbReference type="STRING" id="4795.A0A225WNW2"/>
<reference evidence="3" key="1">
    <citation type="submission" date="2017-03" db="EMBL/GenBank/DDBJ databases">
        <title>Phytopthora megakarya and P. palmivora, two closely related causual agents of cacao black pod achieved similar genome size and gene model numbers by different mechanisms.</title>
        <authorList>
            <person name="Ali S."/>
            <person name="Shao J."/>
            <person name="Larry D.J."/>
            <person name="Kronmiller B."/>
            <person name="Shen D."/>
            <person name="Strem M.D."/>
            <person name="Melnick R.L."/>
            <person name="Guiltinan M.J."/>
            <person name="Tyler B.M."/>
            <person name="Meinhardt L.W."/>
            <person name="Bailey B.A."/>
        </authorList>
    </citation>
    <scope>NUCLEOTIDE SEQUENCE [LARGE SCALE GENOMIC DNA]</scope>
    <source>
        <strain evidence="3">zdho120</strain>
    </source>
</reference>
<dbReference type="OrthoDB" id="99075at2759"/>
<dbReference type="InterPro" id="IPR000477">
    <property type="entry name" value="RT_dom"/>
</dbReference>
<organism evidence="2 3">
    <name type="scientific">Phytophthora megakarya</name>
    <dbReference type="NCBI Taxonomy" id="4795"/>
    <lineage>
        <taxon>Eukaryota</taxon>
        <taxon>Sar</taxon>
        <taxon>Stramenopiles</taxon>
        <taxon>Oomycota</taxon>
        <taxon>Peronosporomycetes</taxon>
        <taxon>Peronosporales</taxon>
        <taxon>Peronosporaceae</taxon>
        <taxon>Phytophthora</taxon>
    </lineage>
</organism>
<dbReference type="PANTHER" id="PTHR33064">
    <property type="entry name" value="POL PROTEIN"/>
    <property type="match status" value="1"/>
</dbReference>
<proteinExistence type="predicted"/>
<name>A0A225WNW2_9STRA</name>
<protein>
    <recommendedName>
        <fullName evidence="1">Reverse transcriptase domain-containing protein</fullName>
    </recommendedName>
</protein>
<dbReference type="PANTHER" id="PTHR33064:SF37">
    <property type="entry name" value="RIBONUCLEASE H"/>
    <property type="match status" value="1"/>
</dbReference>
<comment type="caution">
    <text evidence="2">The sequence shown here is derived from an EMBL/GenBank/DDBJ whole genome shotgun (WGS) entry which is preliminary data.</text>
</comment>
<keyword evidence="3" id="KW-1185">Reference proteome</keyword>
<dbReference type="Pfam" id="PF00078">
    <property type="entry name" value="RVT_1"/>
    <property type="match status" value="1"/>
</dbReference>
<dbReference type="EMBL" id="NBNE01000572">
    <property type="protein sequence ID" value="OWZ18550.1"/>
    <property type="molecule type" value="Genomic_DNA"/>
</dbReference>
<sequence>MVNAVTTVIEYGMLLVEALLTDLDTYLWFCSLDAASGFWAIMMTSRARRISAFVCPLGHFEWLRMPFDLKHAPMIYQRMIDSALWGFVQPKGGWQNFAAKMKTAEEYSMMERSNEETPAAYRIFGCPQTTDIEDPVQQLVNGPEADRFCTNVADESTLIPVFHRRSFVDDKCFGGETFDKGIGTLDRLLTRFEECRISISFTKSIFVQPKVNFLSHEISNEGIRADNKKMEAIIKLPFPRTKKEIQSFLDALNYYSKFIQDFAFFGAAL</sequence>
<dbReference type="Gene3D" id="3.30.70.270">
    <property type="match status" value="2"/>
</dbReference>
<dbReference type="InterPro" id="IPR051320">
    <property type="entry name" value="Viral_Replic_Matur_Polypro"/>
</dbReference>
<dbReference type="SUPFAM" id="SSF56672">
    <property type="entry name" value="DNA/RNA polymerases"/>
    <property type="match status" value="1"/>
</dbReference>
<dbReference type="Proteomes" id="UP000198211">
    <property type="component" value="Unassembled WGS sequence"/>
</dbReference>